<evidence type="ECO:0000259" key="1">
    <source>
        <dbReference type="Pfam" id="PF05050"/>
    </source>
</evidence>
<dbReference type="GO" id="GO:0008168">
    <property type="term" value="F:methyltransferase activity"/>
    <property type="evidence" value="ECO:0007669"/>
    <property type="project" value="UniProtKB-KW"/>
</dbReference>
<dbReference type="AlphaFoldDB" id="A0A1M6RDL5"/>
<dbReference type="Pfam" id="PF05050">
    <property type="entry name" value="Methyltransf_21"/>
    <property type="match status" value="1"/>
</dbReference>
<protein>
    <submittedName>
        <fullName evidence="2">Methyltransferase, FkbM family</fullName>
    </submittedName>
</protein>
<accession>A0A1M6RDL5</accession>
<reference evidence="3" key="1">
    <citation type="submission" date="2016-11" db="EMBL/GenBank/DDBJ databases">
        <authorList>
            <person name="Varghese N."/>
            <person name="Submissions S."/>
        </authorList>
    </citation>
    <scope>NUCLEOTIDE SEQUENCE [LARGE SCALE GENOMIC DNA]</scope>
    <source>
        <strain evidence="3">DSM 10349</strain>
    </source>
</reference>
<evidence type="ECO:0000313" key="3">
    <source>
        <dbReference type="Proteomes" id="UP000183997"/>
    </source>
</evidence>
<feature type="domain" description="Methyltransferase FkbM" evidence="1">
    <location>
        <begin position="252"/>
        <end position="383"/>
    </location>
</feature>
<dbReference type="PANTHER" id="PTHR34203:SF15">
    <property type="entry name" value="SLL1173 PROTEIN"/>
    <property type="match status" value="1"/>
</dbReference>
<keyword evidence="2" id="KW-0808">Transferase</keyword>
<name>A0A1M6RDL5_9FIRM</name>
<organism evidence="2 3">
    <name type="scientific">Desulforamulus aeronauticus DSM 10349</name>
    <dbReference type="NCBI Taxonomy" id="1121421"/>
    <lineage>
        <taxon>Bacteria</taxon>
        <taxon>Bacillati</taxon>
        <taxon>Bacillota</taxon>
        <taxon>Clostridia</taxon>
        <taxon>Eubacteriales</taxon>
        <taxon>Peptococcaceae</taxon>
        <taxon>Desulforamulus</taxon>
    </lineage>
</organism>
<dbReference type="SUPFAM" id="SSF53335">
    <property type="entry name" value="S-adenosyl-L-methionine-dependent methyltransferases"/>
    <property type="match status" value="1"/>
</dbReference>
<keyword evidence="3" id="KW-1185">Reference proteome</keyword>
<dbReference type="Proteomes" id="UP000183997">
    <property type="component" value="Unassembled WGS sequence"/>
</dbReference>
<dbReference type="RefSeq" id="WP_072912429.1">
    <property type="nucleotide sequence ID" value="NZ_FRAR01000010.1"/>
</dbReference>
<dbReference type="GO" id="GO:0032259">
    <property type="term" value="P:methylation"/>
    <property type="evidence" value="ECO:0007669"/>
    <property type="project" value="UniProtKB-KW"/>
</dbReference>
<dbReference type="OrthoDB" id="5329963at2"/>
<dbReference type="STRING" id="1121421.SAMN02745123_01440"/>
<dbReference type="InterPro" id="IPR029063">
    <property type="entry name" value="SAM-dependent_MTases_sf"/>
</dbReference>
<sequence>MAAQEIRQIISVLTAANDGIDYLADNGITGNEYLVDDILEAVSACLTHLESVVFYAGRVPDATQVLNYIGKLKSENCFAELKPLFDAWFEDVVVLLVSDKYHKKLLPNSFHNSVDTEFFYYMEFVKKTSFEGLCQFAFENLKKIKEQNEALYHDLTVKYRGWYFENNVLDGLNGVNNSLLINRMKVLKSRVADFEWFYGRLCDYRSKNVLNAIINNWLTFSTEGIAKAGDNIFPGNFDLDIIKYQKDEVFVDAGAYIGDTAASFVNTYGRNYKRIYTYEISKETFAVLEKNLAPLNNVVNNWKGVSDKRGEMYLNGVAGPFEGNKLGNNGLYKVEIVPLDEDIKEEITFLKIDVEGVDKEALLGAQRHIKNEHPKIVVDSYHKLADIVDIPLLINKMDRSYHFYLRYPPSELSFAMAYCIYAV</sequence>
<evidence type="ECO:0000313" key="2">
    <source>
        <dbReference type="EMBL" id="SHK30533.1"/>
    </source>
</evidence>
<keyword evidence="2" id="KW-0489">Methyltransferase</keyword>
<gene>
    <name evidence="2" type="ORF">SAMN02745123_01440</name>
</gene>
<dbReference type="Gene3D" id="3.40.50.150">
    <property type="entry name" value="Vaccinia Virus protein VP39"/>
    <property type="match status" value="1"/>
</dbReference>
<dbReference type="InterPro" id="IPR006342">
    <property type="entry name" value="FkbM_mtfrase"/>
</dbReference>
<dbReference type="InterPro" id="IPR052514">
    <property type="entry name" value="SAM-dependent_MTase"/>
</dbReference>
<dbReference type="PANTHER" id="PTHR34203">
    <property type="entry name" value="METHYLTRANSFERASE, FKBM FAMILY PROTEIN"/>
    <property type="match status" value="1"/>
</dbReference>
<dbReference type="EMBL" id="FRAR01000010">
    <property type="protein sequence ID" value="SHK30533.1"/>
    <property type="molecule type" value="Genomic_DNA"/>
</dbReference>
<dbReference type="NCBIfam" id="TIGR01444">
    <property type="entry name" value="fkbM_fam"/>
    <property type="match status" value="1"/>
</dbReference>
<proteinExistence type="predicted"/>